<evidence type="ECO:0000313" key="3">
    <source>
        <dbReference type="Proteomes" id="UP000001519"/>
    </source>
</evidence>
<dbReference type="EMBL" id="CABD030011562">
    <property type="status" value="NOT_ANNOTATED_CDS"/>
    <property type="molecule type" value="Genomic_DNA"/>
</dbReference>
<dbReference type="EMBL" id="CABD030011074">
    <property type="status" value="NOT_ANNOTATED_CDS"/>
    <property type="molecule type" value="Genomic_DNA"/>
</dbReference>
<reference evidence="2 3" key="1">
    <citation type="submission" date="2011-05" db="EMBL/GenBank/DDBJ databases">
        <title>Insights into the evolution of the great apes provided by the gorilla genome.</title>
        <authorList>
            <person name="Scally A."/>
        </authorList>
    </citation>
    <scope>NUCLEOTIDE SEQUENCE [LARGE SCALE GENOMIC DNA]</scope>
</reference>
<keyword evidence="3" id="KW-1185">Reference proteome</keyword>
<organism evidence="2 3">
    <name type="scientific">Gorilla gorilla gorilla</name>
    <name type="common">Western lowland gorilla</name>
    <dbReference type="NCBI Taxonomy" id="9595"/>
    <lineage>
        <taxon>Eukaryota</taxon>
        <taxon>Metazoa</taxon>
        <taxon>Chordata</taxon>
        <taxon>Craniata</taxon>
        <taxon>Vertebrata</taxon>
        <taxon>Euteleostomi</taxon>
        <taxon>Mammalia</taxon>
        <taxon>Eutheria</taxon>
        <taxon>Euarchontoglires</taxon>
        <taxon>Primates</taxon>
        <taxon>Haplorrhini</taxon>
        <taxon>Catarrhini</taxon>
        <taxon>Hominidae</taxon>
        <taxon>Gorilla</taxon>
    </lineage>
</organism>
<dbReference type="Ensembl" id="ENSGGOT00000042531.1">
    <property type="protein sequence ID" value="ENSGGOP00000041493.1"/>
    <property type="gene ID" value="ENSGGOG00000042540.1"/>
</dbReference>
<reference evidence="2" key="3">
    <citation type="submission" date="2025-05" db="UniProtKB">
        <authorList>
            <consortium name="Ensembl"/>
        </authorList>
    </citation>
    <scope>IDENTIFICATION</scope>
</reference>
<sequence length="52" mass="5606">MTDTENHDSAPSSTSTCCPPITAGMQLKDSLGPGSNRPLWTLRPLHLRVVCL</sequence>
<dbReference type="Ensembl" id="ENSGGOT00000059969.1">
    <property type="protein sequence ID" value="ENSGGOP00000048074.1"/>
    <property type="gene ID" value="ENSGGOG00000038184.1"/>
</dbReference>
<feature type="compositionally biased region" description="Low complexity" evidence="1">
    <location>
        <begin position="11"/>
        <end position="20"/>
    </location>
</feature>
<protein>
    <submittedName>
        <fullName evidence="2">Uncharacterized protein</fullName>
    </submittedName>
</protein>
<dbReference type="AlphaFoldDB" id="A0A2I2Z2M2"/>
<evidence type="ECO:0000313" key="2">
    <source>
        <dbReference type="Ensembl" id="ENSGGOP00000041493.1"/>
    </source>
</evidence>
<reference evidence="2 3" key="2">
    <citation type="journal article" date="2012" name="Nature">
        <title>Insights into hominid evolution from the gorilla genome sequence.</title>
        <authorList>
            <person name="Scally A."/>
            <person name="Dutheil J.Y."/>
            <person name="Hillier L.W."/>
            <person name="Jordan G.E."/>
            <person name="Goodhead I."/>
            <person name="Herrero J."/>
            <person name="Hobolth A."/>
            <person name="Lappalainen T."/>
            <person name="Mailund T."/>
            <person name="Marques-Bonet T."/>
            <person name="McCarthy S."/>
            <person name="Montgomery S.H."/>
            <person name="Schwalie P.C."/>
            <person name="Tang Y.A."/>
            <person name="Ward M.C."/>
            <person name="Xue Y."/>
            <person name="Yngvadottir B."/>
            <person name="Alkan C."/>
            <person name="Andersen L.N."/>
            <person name="Ayub Q."/>
            <person name="Ball E.V."/>
            <person name="Beal K."/>
            <person name="Bradley B.J."/>
            <person name="Chen Y."/>
            <person name="Clee C.M."/>
            <person name="Fitzgerald S."/>
            <person name="Graves T.A."/>
            <person name="Gu Y."/>
            <person name="Heath P."/>
            <person name="Heger A."/>
            <person name="Karakoc E."/>
            <person name="Kolb-Kokocinski A."/>
            <person name="Laird G.K."/>
            <person name="Lunter G."/>
            <person name="Meader S."/>
            <person name="Mort M."/>
            <person name="Mullikin J.C."/>
            <person name="Munch K."/>
            <person name="O'Connor T.D."/>
            <person name="Phillips A.D."/>
            <person name="Prado-Martinez J."/>
            <person name="Rogers A.S."/>
            <person name="Sajjadian S."/>
            <person name="Schmidt D."/>
            <person name="Shaw K."/>
            <person name="Simpson J.T."/>
            <person name="Stenson P.D."/>
            <person name="Turner D.J."/>
            <person name="Vigilant L."/>
            <person name="Vilella A.J."/>
            <person name="Whitener W."/>
            <person name="Zhu B."/>
            <person name="Cooper D.N."/>
            <person name="de Jong P."/>
            <person name="Dermitzakis E.T."/>
            <person name="Eichler E.E."/>
            <person name="Flicek P."/>
            <person name="Goldman N."/>
            <person name="Mundy N.I."/>
            <person name="Ning Z."/>
            <person name="Odom D.T."/>
            <person name="Ponting C.P."/>
            <person name="Quail M.A."/>
            <person name="Ryder O.A."/>
            <person name="Searle S.M."/>
            <person name="Warren W.C."/>
            <person name="Wilson R.K."/>
            <person name="Schierup M.H."/>
            <person name="Rogers J."/>
            <person name="Tyler-Smith C."/>
            <person name="Durbin R."/>
        </authorList>
    </citation>
    <scope>NUCLEOTIDE SEQUENCE [LARGE SCALE GENOMIC DNA]</scope>
</reference>
<accession>A0A2I2Z2M2</accession>
<feature type="region of interest" description="Disordered" evidence="1">
    <location>
        <begin position="1"/>
        <end position="20"/>
    </location>
</feature>
<name>A0A2I2Z2M2_GORGO</name>
<dbReference type="Proteomes" id="UP000001519">
    <property type="component" value="Chromosome 2A"/>
</dbReference>
<dbReference type="GeneTree" id="ENSGT00390000011729"/>
<dbReference type="Bgee" id="ENSGGOG00000038184">
    <property type="expression patterns" value="Expressed in adult mammalian kidney and 3 other cell types or tissues"/>
</dbReference>
<evidence type="ECO:0000256" key="1">
    <source>
        <dbReference type="SAM" id="MobiDB-lite"/>
    </source>
</evidence>
<dbReference type="OMA" id="CCPPITD"/>
<proteinExistence type="predicted"/>